<evidence type="ECO:0000313" key="2">
    <source>
        <dbReference type="Proteomes" id="UP000051733"/>
    </source>
</evidence>
<dbReference type="STRING" id="1423813.FC26_GL000041"/>
<dbReference type="PATRIC" id="fig|1423813.3.peg.42"/>
<name>A0A0R2A670_9LACO</name>
<organism evidence="1 2">
    <name type="scientific">Paucilactobacillus vaccinostercus DSM 20634</name>
    <dbReference type="NCBI Taxonomy" id="1423813"/>
    <lineage>
        <taxon>Bacteria</taxon>
        <taxon>Bacillati</taxon>
        <taxon>Bacillota</taxon>
        <taxon>Bacilli</taxon>
        <taxon>Lactobacillales</taxon>
        <taxon>Lactobacillaceae</taxon>
        <taxon>Paucilactobacillus</taxon>
    </lineage>
</organism>
<proteinExistence type="predicted"/>
<reference evidence="1 2" key="1">
    <citation type="journal article" date="2015" name="Genome Announc.">
        <title>Expanding the biotechnology potential of lactobacilli through comparative genomics of 213 strains and associated genera.</title>
        <authorList>
            <person name="Sun Z."/>
            <person name="Harris H.M."/>
            <person name="McCann A."/>
            <person name="Guo C."/>
            <person name="Argimon S."/>
            <person name="Zhang W."/>
            <person name="Yang X."/>
            <person name="Jeffery I.B."/>
            <person name="Cooney J.C."/>
            <person name="Kagawa T.F."/>
            <person name="Liu W."/>
            <person name="Song Y."/>
            <person name="Salvetti E."/>
            <person name="Wrobel A."/>
            <person name="Rasinkangas P."/>
            <person name="Parkhill J."/>
            <person name="Rea M.C."/>
            <person name="O'Sullivan O."/>
            <person name="Ritari J."/>
            <person name="Douillard F.P."/>
            <person name="Paul Ross R."/>
            <person name="Yang R."/>
            <person name="Briner A.E."/>
            <person name="Felis G.E."/>
            <person name="de Vos W.M."/>
            <person name="Barrangou R."/>
            <person name="Klaenhammer T.R."/>
            <person name="Caufield P.W."/>
            <person name="Cui Y."/>
            <person name="Zhang H."/>
            <person name="O'Toole P.W."/>
        </authorList>
    </citation>
    <scope>NUCLEOTIDE SEQUENCE [LARGE SCALE GENOMIC DNA]</scope>
    <source>
        <strain evidence="1 2">DSM 20634</strain>
    </source>
</reference>
<sequence length="250" mass="28851">MNDSEVFADMIYGFLTAQQAYKLEQLVATIDGDRLAEASVVEIKQFIAMFINKALPLFDPINWMLNQEKQEAITDLLVTFLYEHYNLPFSNEFVNQYINYTDLVDQICTEYKKSVIDHDLTEGDWQLAAERSPHANASVPVKLHVLISHQVSLKRYQSLKAAGKHAVPDNLTRYQAARSYYRNVLGKSMEQQQYLKHNVNQLIDQWHKIQQEFQRDVSNGRCLECDAMLTQAEKTIESELSEILIGDIVD</sequence>
<dbReference type="Proteomes" id="UP000051733">
    <property type="component" value="Unassembled WGS sequence"/>
</dbReference>
<dbReference type="EMBL" id="AYYY01000007">
    <property type="protein sequence ID" value="KRM62255.1"/>
    <property type="molecule type" value="Genomic_DNA"/>
</dbReference>
<gene>
    <name evidence="1" type="ORF">FC26_GL000041</name>
</gene>
<evidence type="ECO:0000313" key="1">
    <source>
        <dbReference type="EMBL" id="KRM62255.1"/>
    </source>
</evidence>
<accession>A0A0R2A670</accession>
<comment type="caution">
    <text evidence="1">The sequence shown here is derived from an EMBL/GenBank/DDBJ whole genome shotgun (WGS) entry which is preliminary data.</text>
</comment>
<keyword evidence="2" id="KW-1185">Reference proteome</keyword>
<dbReference type="AlphaFoldDB" id="A0A0R2A670"/>
<protein>
    <submittedName>
        <fullName evidence="1">Uncharacterized protein</fullName>
    </submittedName>
</protein>